<dbReference type="EMBL" id="JBHSKJ010000041">
    <property type="protein sequence ID" value="MFC5150022.1"/>
    <property type="molecule type" value="Genomic_DNA"/>
</dbReference>
<dbReference type="PANTHER" id="PTHR43156">
    <property type="entry name" value="STAGE II SPORULATION PROTEIN E-RELATED"/>
    <property type="match status" value="1"/>
</dbReference>
<keyword evidence="1 4" id="KW-0378">Hydrolase</keyword>
<accession>A0ABW0A9B3</accession>
<protein>
    <submittedName>
        <fullName evidence="4">PP2C family protein-serine/threonine phosphatase</fullName>
        <ecNumber evidence="4">3.1.3.16</ecNumber>
    </submittedName>
</protein>
<keyword evidence="2" id="KW-0472">Membrane</keyword>
<dbReference type="Gene3D" id="3.60.40.10">
    <property type="entry name" value="PPM-type phosphatase domain"/>
    <property type="match status" value="1"/>
</dbReference>
<evidence type="ECO:0000313" key="4">
    <source>
        <dbReference type="EMBL" id="MFC5150022.1"/>
    </source>
</evidence>
<dbReference type="RefSeq" id="WP_382051082.1">
    <property type="nucleotide sequence ID" value="NZ_JBHSKJ010000041.1"/>
</dbReference>
<dbReference type="InterPro" id="IPR036457">
    <property type="entry name" value="PPM-type-like_dom_sf"/>
</dbReference>
<comment type="caution">
    <text evidence="4">The sequence shown here is derived from an EMBL/GenBank/DDBJ whole genome shotgun (WGS) entry which is preliminary data.</text>
</comment>
<dbReference type="Proteomes" id="UP001596222">
    <property type="component" value="Unassembled WGS sequence"/>
</dbReference>
<evidence type="ECO:0000256" key="1">
    <source>
        <dbReference type="ARBA" id="ARBA00022801"/>
    </source>
</evidence>
<feature type="domain" description="PPM-type phosphatase" evidence="3">
    <location>
        <begin position="53"/>
        <end position="277"/>
    </location>
</feature>
<sequence length="290" mass="31728">MVDVANVVVIATVAVFLNYLLRRQGRLLETVSGVAEVVQRAVLPDPPTQLGSLRIAARYAAAHTDARIGGDLYVVQDTPYGVRLIIADVRGKGLKAVAAVAIMVGAFRVVADTEADLNEMVSCLEGVLERGLQRRGWEVERWEGFITAVIAEIRPDDRTVRLINRGHPSPLLLHESTVQTLGLAEPDLPLGIGSLWECRSLAETVTVRQGSTLLFMTDGVTEARDRSGEFYDPLTRLSGVGFASPDDLVETLLRDVNRHTGRRRSRQDDTAVLAVTLDRNTHSDEVKADI</sequence>
<dbReference type="InterPro" id="IPR001932">
    <property type="entry name" value="PPM-type_phosphatase-like_dom"/>
</dbReference>
<gene>
    <name evidence="4" type="ORF">ACFPP6_35900</name>
</gene>
<name>A0ABW0A9B3_9ACTN</name>
<evidence type="ECO:0000259" key="3">
    <source>
        <dbReference type="SMART" id="SM00331"/>
    </source>
</evidence>
<proteinExistence type="predicted"/>
<dbReference type="PANTHER" id="PTHR43156:SF2">
    <property type="entry name" value="STAGE II SPORULATION PROTEIN E"/>
    <property type="match status" value="1"/>
</dbReference>
<dbReference type="InterPro" id="IPR052016">
    <property type="entry name" value="Bact_Sigma-Reg"/>
</dbReference>
<keyword evidence="2" id="KW-1133">Transmembrane helix</keyword>
<keyword evidence="5" id="KW-1185">Reference proteome</keyword>
<evidence type="ECO:0000256" key="2">
    <source>
        <dbReference type="SAM" id="Phobius"/>
    </source>
</evidence>
<reference evidence="5" key="1">
    <citation type="journal article" date="2019" name="Int. J. Syst. Evol. Microbiol.">
        <title>The Global Catalogue of Microorganisms (GCM) 10K type strain sequencing project: providing services to taxonomists for standard genome sequencing and annotation.</title>
        <authorList>
            <consortium name="The Broad Institute Genomics Platform"/>
            <consortium name="The Broad Institute Genome Sequencing Center for Infectious Disease"/>
            <person name="Wu L."/>
            <person name="Ma J."/>
        </authorList>
    </citation>
    <scope>NUCLEOTIDE SEQUENCE [LARGE SCALE GENOMIC DNA]</scope>
    <source>
        <strain evidence="5">CGMCC 4.1641</strain>
    </source>
</reference>
<organism evidence="4 5">
    <name type="scientific">Streptomyces aureoversilis</name>
    <dbReference type="NCBI Taxonomy" id="67277"/>
    <lineage>
        <taxon>Bacteria</taxon>
        <taxon>Bacillati</taxon>
        <taxon>Actinomycetota</taxon>
        <taxon>Actinomycetes</taxon>
        <taxon>Kitasatosporales</taxon>
        <taxon>Streptomycetaceae</taxon>
        <taxon>Streptomyces</taxon>
    </lineage>
</organism>
<evidence type="ECO:0000313" key="5">
    <source>
        <dbReference type="Proteomes" id="UP001596222"/>
    </source>
</evidence>
<dbReference type="SUPFAM" id="SSF81606">
    <property type="entry name" value="PP2C-like"/>
    <property type="match status" value="1"/>
</dbReference>
<keyword evidence="2" id="KW-0812">Transmembrane</keyword>
<dbReference type="EC" id="3.1.3.16" evidence="4"/>
<feature type="transmembrane region" description="Helical" evidence="2">
    <location>
        <begin position="6"/>
        <end position="21"/>
    </location>
</feature>
<dbReference type="Pfam" id="PF07228">
    <property type="entry name" value="SpoIIE"/>
    <property type="match status" value="1"/>
</dbReference>
<dbReference type="SMART" id="SM00331">
    <property type="entry name" value="PP2C_SIG"/>
    <property type="match status" value="1"/>
</dbReference>
<dbReference type="GO" id="GO:0004722">
    <property type="term" value="F:protein serine/threonine phosphatase activity"/>
    <property type="evidence" value="ECO:0007669"/>
    <property type="project" value="UniProtKB-EC"/>
</dbReference>